<organism evidence="2 3">
    <name type="scientific">Leptomonas seymouri</name>
    <dbReference type="NCBI Taxonomy" id="5684"/>
    <lineage>
        <taxon>Eukaryota</taxon>
        <taxon>Discoba</taxon>
        <taxon>Euglenozoa</taxon>
        <taxon>Kinetoplastea</taxon>
        <taxon>Metakinetoplastina</taxon>
        <taxon>Trypanosomatida</taxon>
        <taxon>Trypanosomatidae</taxon>
        <taxon>Leishmaniinae</taxon>
        <taxon>Leptomonas</taxon>
    </lineage>
</organism>
<comment type="caution">
    <text evidence="2">The sequence shown here is derived from an EMBL/GenBank/DDBJ whole genome shotgun (WGS) entry which is preliminary data.</text>
</comment>
<dbReference type="Proteomes" id="UP000038009">
    <property type="component" value="Unassembled WGS sequence"/>
</dbReference>
<feature type="compositionally biased region" description="Low complexity" evidence="1">
    <location>
        <begin position="505"/>
        <end position="515"/>
    </location>
</feature>
<dbReference type="OMA" id="ERERTHF"/>
<sequence>MDRAHLEISADDKTDLSIAPSQLCPLRMPLTANDQRYDLVTPELDKASLKAHGPFPSSVEQSVSQGLQIQRSLSMSTQRQCGLSDNISSHSLSFSDEEWNPREFGPLTESYYLATTAHSGERSETVQAVLEENEDDGFYLRFVRAIGPTSAFAQRTVSAKQLLQHSSCNAEARCMGGLSSKPAGVSTDASSRSPTTTPVLGDEKQQPQRSTRYAAARELGPVNADSYIDALYLHSRERERTHFFIDPDGEIRRLYHTEGWHTLGSTNRRQNLLLHRSTSADSSGSRNALSSSKASSNAFSTGSGVGSFPFLGTGGGAHHRSQYATTTVGQPLISSQRNSVDVDAYSPSPQLKEAAFRQRSTHRGCSHVLNTISDPLHTRIPQSGGKCDYEPSGELDEGGEVSQTQSSSPRQSSLSETGRTEAQTKEDTAAEAHHTTSTASVSVGSGGAPTVPASRDVLDIRTEACFCDSASDKNEESSGSGTVLSSRVQLRISPILLHPDGDVPSSISRRGSCSSARREEDGADAYHPDMTQRRRMSTRRVSFSKETLYFKKAPFYIIPRSEKEIDYMDLTPPEQSLLAAPPSPRGPSTASTPAAPGAVKAPTQLNLPNGYLHLTLLKERITHKRGSSAPFSL</sequence>
<accession>A0A0N1PDI7</accession>
<evidence type="ECO:0000256" key="1">
    <source>
        <dbReference type="SAM" id="MobiDB-lite"/>
    </source>
</evidence>
<feature type="region of interest" description="Disordered" evidence="1">
    <location>
        <begin position="497"/>
        <end position="526"/>
    </location>
</feature>
<feature type="region of interest" description="Disordered" evidence="1">
    <location>
        <begin position="277"/>
        <end position="298"/>
    </location>
</feature>
<feature type="compositionally biased region" description="Low complexity" evidence="1">
    <location>
        <begin position="586"/>
        <end position="598"/>
    </location>
</feature>
<keyword evidence="3" id="KW-1185">Reference proteome</keyword>
<name>A0A0N1PDI7_LEPSE</name>
<feature type="region of interest" description="Disordered" evidence="1">
    <location>
        <begin position="574"/>
        <end position="603"/>
    </location>
</feature>
<evidence type="ECO:0000313" key="2">
    <source>
        <dbReference type="EMBL" id="KPI87162.1"/>
    </source>
</evidence>
<dbReference type="OrthoDB" id="10592088at2759"/>
<evidence type="ECO:0000313" key="3">
    <source>
        <dbReference type="Proteomes" id="UP000038009"/>
    </source>
</evidence>
<proteinExistence type="predicted"/>
<reference evidence="2 3" key="1">
    <citation type="journal article" date="2015" name="PLoS Pathog.">
        <title>Leptomonas seymouri: Adaptations to the Dixenous Life Cycle Analyzed by Genome Sequencing, Transcriptome Profiling and Co-infection with Leishmania donovani.</title>
        <authorList>
            <person name="Kraeva N."/>
            <person name="Butenko A."/>
            <person name="Hlavacova J."/>
            <person name="Kostygov A."/>
            <person name="Myskova J."/>
            <person name="Grybchuk D."/>
            <person name="Lestinova T."/>
            <person name="Votypka J."/>
            <person name="Volf P."/>
            <person name="Opperdoes F."/>
            <person name="Flegontov P."/>
            <person name="Lukes J."/>
            <person name="Yurchenko V."/>
        </authorList>
    </citation>
    <scope>NUCLEOTIDE SEQUENCE [LARGE SCALE GENOMIC DNA]</scope>
    <source>
        <strain evidence="2 3">ATCC 30220</strain>
    </source>
</reference>
<feature type="compositionally biased region" description="Basic and acidic residues" evidence="1">
    <location>
        <begin position="516"/>
        <end position="526"/>
    </location>
</feature>
<feature type="compositionally biased region" description="Low complexity" evidence="1">
    <location>
        <begin position="402"/>
        <end position="415"/>
    </location>
</feature>
<feature type="compositionally biased region" description="Low complexity" evidence="1">
    <location>
        <begin position="279"/>
        <end position="298"/>
    </location>
</feature>
<feature type="compositionally biased region" description="Low complexity" evidence="1">
    <location>
        <begin position="435"/>
        <end position="452"/>
    </location>
</feature>
<feature type="region of interest" description="Disordered" evidence="1">
    <location>
        <begin position="375"/>
        <end position="453"/>
    </location>
</feature>
<feature type="region of interest" description="Disordered" evidence="1">
    <location>
        <begin position="179"/>
        <end position="209"/>
    </location>
</feature>
<dbReference type="VEuPathDB" id="TriTrypDB:Lsey_0100_0130"/>
<feature type="compositionally biased region" description="Polar residues" evidence="1">
    <location>
        <begin position="187"/>
        <end position="198"/>
    </location>
</feature>
<dbReference type="AlphaFoldDB" id="A0A0N1PDI7"/>
<gene>
    <name evidence="2" type="ORF">ABL78_3764</name>
</gene>
<feature type="compositionally biased region" description="Basic and acidic residues" evidence="1">
    <location>
        <begin position="418"/>
        <end position="434"/>
    </location>
</feature>
<dbReference type="EMBL" id="LJSK01000100">
    <property type="protein sequence ID" value="KPI87162.1"/>
    <property type="molecule type" value="Genomic_DNA"/>
</dbReference>
<protein>
    <submittedName>
        <fullName evidence="2">Uncharacterized protein</fullName>
    </submittedName>
</protein>